<sequence>MSGQANVRPAMGGSQDLFYSAATTKGMPTMVRGENIYVYDDTDRQYIDVVSGAMTASLGQGNRRVLQAMYDQGVKHTFSYVRTTRHLPNLALTEKIASLAGPGFERVHLSSGGSEAVEQGIKFLRQYAYAKGLKQKTKVITLMPSYHGGTLATIGWTGDEDAAAVWGPMAIFGDKIPAPLTYRPPFGNTAEEGARGTAAALEAKILELGPENVLAFMMEPVGGQSTGANVPHRSFFTEVRNICSKYGVYLVFDEIVSACRTGSFLAAHHYPDCKPDIVITAKGLGAAYTPIGAVLAPASMVDELASLTGFNLSHTYNANPITCAGAFAVLSEMTDRNLISNAGPLGDLLRTRLNEIKELSPIVGDVRGHGLMMAIEYVRNKETKEVFSGDLFASDRIRQIGVDNGLLLYSRRQNGGRYGEWSVVCPPLIITADQIEELVNRLKKTLSTYVDELTRSGVL</sequence>
<evidence type="ECO:0000256" key="3">
    <source>
        <dbReference type="ARBA" id="ARBA00022898"/>
    </source>
</evidence>
<keyword evidence="6" id="KW-1185">Reference proteome</keyword>
<evidence type="ECO:0000313" key="6">
    <source>
        <dbReference type="Proteomes" id="UP000587524"/>
    </source>
</evidence>
<comment type="cofactor">
    <cofactor evidence="1">
        <name>pyridoxal 5'-phosphate</name>
        <dbReference type="ChEBI" id="CHEBI:597326"/>
    </cofactor>
</comment>
<dbReference type="EMBL" id="JACJHZ010000055">
    <property type="protein sequence ID" value="MBA9024317.1"/>
    <property type="molecule type" value="Genomic_DNA"/>
</dbReference>
<reference evidence="5 6" key="1">
    <citation type="submission" date="2020-08" db="EMBL/GenBank/DDBJ databases">
        <title>Genomic Encyclopedia of Type Strains, Phase IV (KMG-IV): sequencing the most valuable type-strain genomes for metagenomic binning, comparative biology and taxonomic classification.</title>
        <authorList>
            <person name="Goeker M."/>
        </authorList>
    </citation>
    <scope>NUCLEOTIDE SEQUENCE [LARGE SCALE GENOMIC DNA]</scope>
    <source>
        <strain evidence="5 6">DSM 17455</strain>
    </source>
</reference>
<comment type="similarity">
    <text evidence="2 4">Belongs to the class-III pyridoxal-phosphate-dependent aminotransferase family.</text>
</comment>
<evidence type="ECO:0000256" key="2">
    <source>
        <dbReference type="ARBA" id="ARBA00008954"/>
    </source>
</evidence>
<dbReference type="Gene3D" id="3.40.640.10">
    <property type="entry name" value="Type I PLP-dependent aspartate aminotransferase-like (Major domain)"/>
    <property type="match status" value="1"/>
</dbReference>
<comment type="caution">
    <text evidence="5">The sequence shown here is derived from an EMBL/GenBank/DDBJ whole genome shotgun (WGS) entry which is preliminary data.</text>
</comment>
<protein>
    <submittedName>
        <fullName evidence="5">Adenosylmethionine-8-amino-7-oxononanoate aminotransferase</fullName>
    </submittedName>
</protein>
<dbReference type="Proteomes" id="UP000587524">
    <property type="component" value="Unassembled WGS sequence"/>
</dbReference>
<evidence type="ECO:0000256" key="1">
    <source>
        <dbReference type="ARBA" id="ARBA00001933"/>
    </source>
</evidence>
<keyword evidence="5" id="KW-0808">Transferase</keyword>
<accession>A0ABR6CH35</accession>
<dbReference type="InterPro" id="IPR015424">
    <property type="entry name" value="PyrdxlP-dep_Trfase"/>
</dbReference>
<dbReference type="PROSITE" id="PS00600">
    <property type="entry name" value="AA_TRANSFER_CLASS_3"/>
    <property type="match status" value="1"/>
</dbReference>
<dbReference type="InterPro" id="IPR015422">
    <property type="entry name" value="PyrdxlP-dep_Trfase_small"/>
</dbReference>
<dbReference type="SUPFAM" id="SSF53383">
    <property type="entry name" value="PLP-dependent transferases"/>
    <property type="match status" value="1"/>
</dbReference>
<dbReference type="GO" id="GO:0008483">
    <property type="term" value="F:transaminase activity"/>
    <property type="evidence" value="ECO:0007669"/>
    <property type="project" value="UniProtKB-KW"/>
</dbReference>
<evidence type="ECO:0000256" key="4">
    <source>
        <dbReference type="RuleBase" id="RU003560"/>
    </source>
</evidence>
<dbReference type="InterPro" id="IPR015421">
    <property type="entry name" value="PyrdxlP-dep_Trfase_major"/>
</dbReference>
<dbReference type="InterPro" id="IPR049704">
    <property type="entry name" value="Aminotrans_3_PPA_site"/>
</dbReference>
<dbReference type="PANTHER" id="PTHR43094:SF1">
    <property type="entry name" value="AMINOTRANSFERASE CLASS-III"/>
    <property type="match status" value="1"/>
</dbReference>
<keyword evidence="3 4" id="KW-0663">Pyridoxal phosphate</keyword>
<dbReference type="PANTHER" id="PTHR43094">
    <property type="entry name" value="AMINOTRANSFERASE"/>
    <property type="match status" value="1"/>
</dbReference>
<dbReference type="Gene3D" id="3.90.1150.10">
    <property type="entry name" value="Aspartate Aminotransferase, domain 1"/>
    <property type="match status" value="1"/>
</dbReference>
<organism evidence="5 6">
    <name type="scientific">Aminobacter ciceronei</name>
    <dbReference type="NCBI Taxonomy" id="150723"/>
    <lineage>
        <taxon>Bacteria</taxon>
        <taxon>Pseudomonadati</taxon>
        <taxon>Pseudomonadota</taxon>
        <taxon>Alphaproteobacteria</taxon>
        <taxon>Hyphomicrobiales</taxon>
        <taxon>Phyllobacteriaceae</taxon>
        <taxon>Aminobacter</taxon>
    </lineage>
</organism>
<dbReference type="InterPro" id="IPR005814">
    <property type="entry name" value="Aminotrans_3"/>
</dbReference>
<dbReference type="CDD" id="cd00610">
    <property type="entry name" value="OAT_like"/>
    <property type="match status" value="1"/>
</dbReference>
<evidence type="ECO:0000313" key="5">
    <source>
        <dbReference type="EMBL" id="MBA9024317.1"/>
    </source>
</evidence>
<name>A0ABR6CH35_9HYPH</name>
<dbReference type="Pfam" id="PF00202">
    <property type="entry name" value="Aminotran_3"/>
    <property type="match status" value="1"/>
</dbReference>
<keyword evidence="5" id="KW-0032">Aminotransferase</keyword>
<gene>
    <name evidence="5" type="ORF">HNQ97_006356</name>
</gene>
<dbReference type="RefSeq" id="WP_182576081.1">
    <property type="nucleotide sequence ID" value="NZ_JACJHZ010000055.1"/>
</dbReference>
<proteinExistence type="inferred from homology"/>